<evidence type="ECO:0000313" key="1">
    <source>
        <dbReference type="EMBL" id="KAI4469717.1"/>
    </source>
</evidence>
<accession>A0ACB9TS74</accession>
<sequence>MATYLKCKIQHNNYNKIFTEDNIIQSVIPGKIVNNNLLLFDDKLEIKLNGHNYQRNLLYLENEILFNRIRKYWKCIEHLLLTGNGTINNIVNLKEVVNLLCYTYYNLQESRDKELQTETLKCVDLFKNSVCKISEIDEDILNRLASNVIVLQEEPISQYFHGYFMIFYLILLIEKVCGCDNYETTYKSIILDLLKLSEIIFEKHKNDLLYAQPFPCMCIKNLWIYLMKYKNTSIRTFWGMFNKCIEERNEEFAAWTLRHLSYVQYYTIDESIGNRVIREDSMNIELINKLLQSTISQMYNESTLLSILKLLNPMFTELWIEHMKLEPYQIMWEYFYKNINNTIQNILLPKEIFEFKDNIDNITNNPDSLRNPYEYFLYLLHRHLNKHPFHWKKLQGRIYSRLPEQKVREFNDNGVYNISLLFFTLGSLKIQEILEKLNGILGILSRERQNKEFIWILHINMVIMAISQNHDVSIISTTLLKLVQNASENRDNFHLIKHYLQGLSIIFNNTDTLDLKQNCLLSSWIAPYMLACSHTDLCMLLQLLIDVLKKAESVGKWSYFRPIYVEFVIPTLKQIAVTNSTGQIGKLAGLILINMPELNSSLLQYFCNENINVNVTNEFLTTLLENMNITSITGQQDNILISAWCRISLLCSDTISNDLSQKIFSLPAIRNVVLIESFDEPFVDFIKALNKQISQPNIFRLKELCEACFGNIDKWIVSHLTPSKLDSQVLYLYTKISLLFYYCAPLLYQKSKSFCLLNRLITVLLLPTEVLTGKSPPGNILNAVEKTWHLFFKGIYKLDHVSDPYIDRTLKDLIVRYIPHFSTVNSPIINILDNNEITTYTLEKITNNLLLHSARSSEENTFKAIKTIQNILQISVDLERIQSVIKKVLPGIFEVIIFNSQKSAALDVLKFITSSEWYNHVHDDVRNSIQNVTAKHLAFNTNNYFQLMSILQKYMPEDVKASLPQIKEQIVHVERMRGIGFDNTLRQALKRIEDAC</sequence>
<dbReference type="Proteomes" id="UP001056778">
    <property type="component" value="Chromosome 1"/>
</dbReference>
<keyword evidence="2" id="KW-1185">Reference proteome</keyword>
<proteinExistence type="predicted"/>
<protein>
    <submittedName>
        <fullName evidence="1">Protein mms22-like</fullName>
    </submittedName>
</protein>
<organism evidence="1 2">
    <name type="scientific">Holotrichia oblita</name>
    <name type="common">Chafer beetle</name>
    <dbReference type="NCBI Taxonomy" id="644536"/>
    <lineage>
        <taxon>Eukaryota</taxon>
        <taxon>Metazoa</taxon>
        <taxon>Ecdysozoa</taxon>
        <taxon>Arthropoda</taxon>
        <taxon>Hexapoda</taxon>
        <taxon>Insecta</taxon>
        <taxon>Pterygota</taxon>
        <taxon>Neoptera</taxon>
        <taxon>Endopterygota</taxon>
        <taxon>Coleoptera</taxon>
        <taxon>Polyphaga</taxon>
        <taxon>Scarabaeiformia</taxon>
        <taxon>Scarabaeidae</taxon>
        <taxon>Melolonthinae</taxon>
        <taxon>Holotrichia</taxon>
    </lineage>
</organism>
<dbReference type="EMBL" id="CM043015">
    <property type="protein sequence ID" value="KAI4469717.1"/>
    <property type="molecule type" value="Genomic_DNA"/>
</dbReference>
<evidence type="ECO:0000313" key="2">
    <source>
        <dbReference type="Proteomes" id="UP001056778"/>
    </source>
</evidence>
<reference evidence="1" key="1">
    <citation type="submission" date="2022-04" db="EMBL/GenBank/DDBJ databases">
        <title>Chromosome-scale genome assembly of Holotrichia oblita Faldermann.</title>
        <authorList>
            <person name="Rongchong L."/>
        </authorList>
    </citation>
    <scope>NUCLEOTIDE SEQUENCE</scope>
    <source>
        <strain evidence="1">81SQS9</strain>
    </source>
</reference>
<comment type="caution">
    <text evidence="1">The sequence shown here is derived from an EMBL/GenBank/DDBJ whole genome shotgun (WGS) entry which is preliminary data.</text>
</comment>
<gene>
    <name evidence="1" type="ORF">MML48_1g12205</name>
</gene>
<name>A0ACB9TS74_HOLOL</name>